<evidence type="ECO:0000313" key="10">
    <source>
        <dbReference type="Proteomes" id="UP000663802"/>
    </source>
</evidence>
<feature type="transmembrane region" description="Helical" evidence="8">
    <location>
        <begin position="283"/>
        <end position="301"/>
    </location>
</feature>
<evidence type="ECO:0000256" key="3">
    <source>
        <dbReference type="ARBA" id="ARBA00022448"/>
    </source>
</evidence>
<name>A0ABQ1EHT2_9CLOT</name>
<feature type="transmembrane region" description="Helical" evidence="8">
    <location>
        <begin position="60"/>
        <end position="80"/>
    </location>
</feature>
<reference evidence="9 10" key="1">
    <citation type="journal article" date="2021" name="Int. J. Syst. Evol. Microbiol.">
        <title>Clostridium zeae sp. nov., isolated from corn silage.</title>
        <authorList>
            <person name="Kobayashi H."/>
            <person name="Tanizawa Y."/>
            <person name="Yagura M."/>
            <person name="Sakamoto M."/>
            <person name="Ohkuma M."/>
            <person name="Tohno M."/>
        </authorList>
    </citation>
    <scope>NUCLEOTIDE SEQUENCE [LARGE SCALE GENOMIC DNA]</scope>
    <source>
        <strain evidence="9 10">CSC2</strain>
    </source>
</reference>
<evidence type="ECO:0000256" key="7">
    <source>
        <dbReference type="ARBA" id="ARBA00023136"/>
    </source>
</evidence>
<dbReference type="RefSeq" id="WP_206872878.1">
    <property type="nucleotide sequence ID" value="NZ_BMBA01000011.1"/>
</dbReference>
<sequence length="343" mass="36800">MINTSKKAIKLSIALLLLTVIFVFISLSLGKVIISPFITLKSILGFDEGFNSILINQIRLPRVIVAFLVGASLSLSGAILQGIIKNPLASPDIIGIVDAGSVGTLIFLTLFTDPKNNSLKTSIFYSPVFAFVFCFLSLGLLYLLTKKGASTPMKLVLVGIGISSIFKGIRSILIINGPVVFIKEASTWITGTIYGVNWTQTILLACWFSIFFILSMIFIKELNLHTLDDLIVASLGSNTSKSRFVLLAIAAALTSGAVAIGGGISFVGLIAPHISRKLIGSKFENLIPVSVLTGGIITLLADMLSKWAFYPLDLPIGVFTASVGAPYFIYLLISSRHNVRGKI</sequence>
<keyword evidence="3" id="KW-0813">Transport</keyword>
<feature type="transmembrane region" description="Helical" evidence="8">
    <location>
        <begin position="202"/>
        <end position="219"/>
    </location>
</feature>
<dbReference type="Gene3D" id="1.10.3470.10">
    <property type="entry name" value="ABC transporter involved in vitamin B12 uptake, BtuC"/>
    <property type="match status" value="1"/>
</dbReference>
<keyword evidence="6 8" id="KW-1133">Transmembrane helix</keyword>
<keyword evidence="10" id="KW-1185">Reference proteome</keyword>
<feature type="transmembrane region" description="Helical" evidence="8">
    <location>
        <begin position="307"/>
        <end position="333"/>
    </location>
</feature>
<dbReference type="Proteomes" id="UP000663802">
    <property type="component" value="Unassembled WGS sequence"/>
</dbReference>
<dbReference type="InterPro" id="IPR037294">
    <property type="entry name" value="ABC_BtuC-like"/>
</dbReference>
<keyword evidence="4" id="KW-1003">Cell membrane</keyword>
<accession>A0ABQ1EHT2</accession>
<evidence type="ECO:0000256" key="2">
    <source>
        <dbReference type="ARBA" id="ARBA00007935"/>
    </source>
</evidence>
<dbReference type="EMBL" id="BMBA01000011">
    <property type="protein sequence ID" value="GFZ34388.1"/>
    <property type="molecule type" value="Genomic_DNA"/>
</dbReference>
<dbReference type="PANTHER" id="PTHR30472:SF24">
    <property type="entry name" value="FERRIC ENTEROBACTIN TRANSPORT SYSTEM PERMEASE PROTEIN FEPG"/>
    <property type="match status" value="1"/>
</dbReference>
<evidence type="ECO:0000256" key="8">
    <source>
        <dbReference type="SAM" id="Phobius"/>
    </source>
</evidence>
<evidence type="ECO:0000256" key="6">
    <source>
        <dbReference type="ARBA" id="ARBA00022989"/>
    </source>
</evidence>
<dbReference type="SUPFAM" id="SSF81345">
    <property type="entry name" value="ABC transporter involved in vitamin B12 uptake, BtuC"/>
    <property type="match status" value="1"/>
</dbReference>
<keyword evidence="7 8" id="KW-0472">Membrane</keyword>
<gene>
    <name evidence="9" type="ORF">CSC2_49140</name>
</gene>
<feature type="transmembrane region" description="Helical" evidence="8">
    <location>
        <begin position="123"/>
        <end position="144"/>
    </location>
</feature>
<comment type="similarity">
    <text evidence="2">Belongs to the binding-protein-dependent transport system permease family. FecCD subfamily.</text>
</comment>
<keyword evidence="5 8" id="KW-0812">Transmembrane</keyword>
<evidence type="ECO:0000256" key="1">
    <source>
        <dbReference type="ARBA" id="ARBA00004651"/>
    </source>
</evidence>
<dbReference type="Pfam" id="PF01032">
    <property type="entry name" value="FecCD"/>
    <property type="match status" value="1"/>
</dbReference>
<comment type="caution">
    <text evidence="9">The sequence shown here is derived from an EMBL/GenBank/DDBJ whole genome shotgun (WGS) entry which is preliminary data.</text>
</comment>
<evidence type="ECO:0000256" key="5">
    <source>
        <dbReference type="ARBA" id="ARBA00022692"/>
    </source>
</evidence>
<dbReference type="InterPro" id="IPR000522">
    <property type="entry name" value="ABC_transptr_permease_BtuC"/>
</dbReference>
<dbReference type="CDD" id="cd06550">
    <property type="entry name" value="TM_ABC_iron-siderophores_like"/>
    <property type="match status" value="1"/>
</dbReference>
<feature type="transmembrane region" description="Helical" evidence="8">
    <location>
        <begin position="244"/>
        <end position="271"/>
    </location>
</feature>
<comment type="subcellular location">
    <subcellularLocation>
        <location evidence="1">Cell membrane</location>
        <topology evidence="1">Multi-pass membrane protein</topology>
    </subcellularLocation>
</comment>
<evidence type="ECO:0000256" key="4">
    <source>
        <dbReference type="ARBA" id="ARBA00022475"/>
    </source>
</evidence>
<protein>
    <submittedName>
        <fullName evidence="9">Iron ABC transporter permease</fullName>
    </submittedName>
</protein>
<evidence type="ECO:0000313" key="9">
    <source>
        <dbReference type="EMBL" id="GFZ34388.1"/>
    </source>
</evidence>
<feature type="transmembrane region" description="Helical" evidence="8">
    <location>
        <begin position="92"/>
        <end position="111"/>
    </location>
</feature>
<dbReference type="PANTHER" id="PTHR30472">
    <property type="entry name" value="FERRIC ENTEROBACTIN TRANSPORT SYSTEM PERMEASE PROTEIN"/>
    <property type="match status" value="1"/>
</dbReference>
<proteinExistence type="inferred from homology"/>
<organism evidence="9 10">
    <name type="scientific">Clostridium zeae</name>
    <dbReference type="NCBI Taxonomy" id="2759022"/>
    <lineage>
        <taxon>Bacteria</taxon>
        <taxon>Bacillati</taxon>
        <taxon>Bacillota</taxon>
        <taxon>Clostridia</taxon>
        <taxon>Eubacteriales</taxon>
        <taxon>Clostridiaceae</taxon>
        <taxon>Clostridium</taxon>
    </lineage>
</organism>